<gene>
    <name evidence="3" type="ORF">FE785_01445</name>
</gene>
<dbReference type="InterPro" id="IPR050447">
    <property type="entry name" value="Erg6_SMT_methyltransf"/>
</dbReference>
<reference evidence="3 4" key="1">
    <citation type="submission" date="2019-05" db="EMBL/GenBank/DDBJ databases">
        <title>Thiomicrorhabdus sediminis sp. nov, a novel sulfur-oxidizing bacterium isolated from coastal sediment.</title>
        <authorList>
            <person name="Liu X."/>
        </authorList>
    </citation>
    <scope>NUCLEOTIDE SEQUENCE [LARGE SCALE GENOMIC DNA]</scope>
    <source>
        <strain evidence="3 4">G1</strain>
    </source>
</reference>
<dbReference type="PANTHER" id="PTHR44068">
    <property type="entry name" value="ZGC:194242"/>
    <property type="match status" value="1"/>
</dbReference>
<dbReference type="Gene3D" id="3.40.50.150">
    <property type="entry name" value="Vaccinia Virus protein VP39"/>
    <property type="match status" value="1"/>
</dbReference>
<keyword evidence="3" id="KW-0489">Methyltransferase</keyword>
<dbReference type="CDD" id="cd02440">
    <property type="entry name" value="AdoMet_MTases"/>
    <property type="match status" value="1"/>
</dbReference>
<feature type="domain" description="Methyltransferase type 11" evidence="2">
    <location>
        <begin position="66"/>
        <end position="166"/>
    </location>
</feature>
<dbReference type="InterPro" id="IPR029063">
    <property type="entry name" value="SAM-dependent_MTases_sf"/>
</dbReference>
<dbReference type="AlphaFoldDB" id="A0A4P9K3F8"/>
<organism evidence="3 4">
    <name type="scientific">Thiomicrorhabdus sediminis</name>
    <dbReference type="NCBI Taxonomy" id="2580412"/>
    <lineage>
        <taxon>Bacteria</taxon>
        <taxon>Pseudomonadati</taxon>
        <taxon>Pseudomonadota</taxon>
        <taxon>Gammaproteobacteria</taxon>
        <taxon>Thiotrichales</taxon>
        <taxon>Piscirickettsiaceae</taxon>
        <taxon>Thiomicrorhabdus</taxon>
    </lineage>
</organism>
<dbReference type="GO" id="GO:0016126">
    <property type="term" value="P:sterol biosynthetic process"/>
    <property type="evidence" value="ECO:0007669"/>
    <property type="project" value="TreeGrafter"/>
</dbReference>
<protein>
    <submittedName>
        <fullName evidence="3">Class I SAM-dependent methyltransferase</fullName>
    </submittedName>
</protein>
<evidence type="ECO:0000313" key="4">
    <source>
        <dbReference type="Proteomes" id="UP000304864"/>
    </source>
</evidence>
<keyword evidence="1 3" id="KW-0808">Transferase</keyword>
<dbReference type="Pfam" id="PF08241">
    <property type="entry name" value="Methyltransf_11"/>
    <property type="match status" value="1"/>
</dbReference>
<dbReference type="PANTHER" id="PTHR44068:SF1">
    <property type="entry name" value="HYPOTHETICAL LOC100005854"/>
    <property type="match status" value="1"/>
</dbReference>
<evidence type="ECO:0000313" key="3">
    <source>
        <dbReference type="EMBL" id="QCU89389.1"/>
    </source>
</evidence>
<dbReference type="GO" id="GO:0032259">
    <property type="term" value="P:methylation"/>
    <property type="evidence" value="ECO:0007669"/>
    <property type="project" value="UniProtKB-KW"/>
</dbReference>
<dbReference type="OrthoDB" id="5614764at2"/>
<dbReference type="KEGG" id="thig:FE785_01445"/>
<dbReference type="SUPFAM" id="SSF53335">
    <property type="entry name" value="S-adenosyl-L-methionine-dependent methyltransferases"/>
    <property type="match status" value="1"/>
</dbReference>
<keyword evidence="4" id="KW-1185">Reference proteome</keyword>
<evidence type="ECO:0000256" key="1">
    <source>
        <dbReference type="ARBA" id="ARBA00022679"/>
    </source>
</evidence>
<name>A0A4P9K3F8_9GAMM</name>
<dbReference type="Proteomes" id="UP000304864">
    <property type="component" value="Chromosome"/>
</dbReference>
<evidence type="ECO:0000259" key="2">
    <source>
        <dbReference type="Pfam" id="PF08241"/>
    </source>
</evidence>
<accession>A0A4P9K3F8</accession>
<dbReference type="GO" id="GO:0003838">
    <property type="term" value="F:sterol 24-C-methyltransferase activity"/>
    <property type="evidence" value="ECO:0007669"/>
    <property type="project" value="TreeGrafter"/>
</dbReference>
<dbReference type="InterPro" id="IPR013216">
    <property type="entry name" value="Methyltransf_11"/>
</dbReference>
<dbReference type="RefSeq" id="WP_138563703.1">
    <property type="nucleotide sequence ID" value="NZ_CP040602.1"/>
</dbReference>
<dbReference type="EMBL" id="CP040602">
    <property type="protein sequence ID" value="QCU89389.1"/>
    <property type="molecule type" value="Genomic_DNA"/>
</dbReference>
<sequence length="223" mass="25270">MPNWFLMLTMTILKLVMSKKGLAKQARQPSGWYGKYIAQPMFINGNAALNQLIFSSLDLKHTDHVLEIGFGPGVLLQQIAVKVDRPYQVFGLDFSTTMVEQASQRNRQLLTDHKLQLQLGNSVQMPYGDARFDKVCCANTLYFWQPLAPHLLEILRCLKPQGQLVIGFRDAEQINAMQLDEELFARYSREQVKHLLLDAGFSDVRIIAESALPLDSYVAIATK</sequence>
<proteinExistence type="predicted"/>